<comment type="caution">
    <text evidence="2">The sequence shown here is derived from an EMBL/GenBank/DDBJ whole genome shotgun (WGS) entry which is preliminary data.</text>
</comment>
<name>A0A7C0VC12_UNCW3</name>
<accession>A0A7C0VC12</accession>
<keyword evidence="1" id="KW-0472">Membrane</keyword>
<proteinExistence type="predicted"/>
<sequence length="92" mass="10427">MIVFFLGVITFSVGGGGGVSPPQWFYNFGGYIYFIEEGFEPSVGVEYSRVFNFPTVNKPVNYKEMKVYTYFLKILLEYPLFVSTFYISPGAG</sequence>
<evidence type="ECO:0000313" key="2">
    <source>
        <dbReference type="EMBL" id="HDI83713.1"/>
    </source>
</evidence>
<dbReference type="AlphaFoldDB" id="A0A7C0VC12"/>
<organism evidence="2">
    <name type="scientific">candidate division WOR-3 bacterium</name>
    <dbReference type="NCBI Taxonomy" id="2052148"/>
    <lineage>
        <taxon>Bacteria</taxon>
        <taxon>Bacteria division WOR-3</taxon>
    </lineage>
</organism>
<protein>
    <submittedName>
        <fullName evidence="2">Uncharacterized protein</fullName>
    </submittedName>
</protein>
<evidence type="ECO:0000256" key="1">
    <source>
        <dbReference type="SAM" id="Phobius"/>
    </source>
</evidence>
<keyword evidence="1" id="KW-1133">Transmembrane helix</keyword>
<feature type="transmembrane region" description="Helical" evidence="1">
    <location>
        <begin position="67"/>
        <end position="87"/>
    </location>
</feature>
<feature type="non-terminal residue" evidence="2">
    <location>
        <position position="92"/>
    </location>
</feature>
<keyword evidence="1" id="KW-0812">Transmembrane</keyword>
<gene>
    <name evidence="2" type="ORF">ENF18_07990</name>
</gene>
<dbReference type="EMBL" id="DQWE01000376">
    <property type="protein sequence ID" value="HDI83713.1"/>
    <property type="molecule type" value="Genomic_DNA"/>
</dbReference>
<reference evidence="2" key="1">
    <citation type="journal article" date="2020" name="mSystems">
        <title>Genome- and Community-Level Interaction Insights into Carbon Utilization and Element Cycling Functions of Hydrothermarchaeota in Hydrothermal Sediment.</title>
        <authorList>
            <person name="Zhou Z."/>
            <person name="Liu Y."/>
            <person name="Xu W."/>
            <person name="Pan J."/>
            <person name="Luo Z.H."/>
            <person name="Li M."/>
        </authorList>
    </citation>
    <scope>NUCLEOTIDE SEQUENCE [LARGE SCALE GENOMIC DNA]</scope>
    <source>
        <strain evidence="2">HyVt-102</strain>
    </source>
</reference>
<dbReference type="Proteomes" id="UP000885847">
    <property type="component" value="Unassembled WGS sequence"/>
</dbReference>